<dbReference type="EMBL" id="AXCR01000012">
    <property type="protein sequence ID" value="KJR79959.1"/>
    <property type="molecule type" value="Genomic_DNA"/>
</dbReference>
<sequence>MSGPASWDEKGLWERKQKTCRAKQGADQASYQMCKRHTTRAGLSLGSTGSGRALQLQLSLAPKIVQNGFWGRSA</sequence>
<proteinExistence type="predicted"/>
<dbReference type="KEGG" id="ssck:SPSK_00641"/>
<dbReference type="GeneID" id="27662877"/>
<dbReference type="AlphaFoldDB" id="A0A0F2LSY1"/>
<dbReference type="Proteomes" id="UP000033710">
    <property type="component" value="Unassembled WGS sequence"/>
</dbReference>
<evidence type="ECO:0000313" key="2">
    <source>
        <dbReference type="Proteomes" id="UP000033710"/>
    </source>
</evidence>
<protein>
    <submittedName>
        <fullName evidence="1">Uncharacterized protein</fullName>
    </submittedName>
</protein>
<dbReference type="RefSeq" id="XP_016582635.1">
    <property type="nucleotide sequence ID" value="XM_016727600.1"/>
</dbReference>
<reference evidence="1 2" key="2">
    <citation type="journal article" date="2015" name="Eukaryot. Cell">
        <title>Asexual propagation of a virulent clone complex in a human and feline outbreak of sporotrichosis.</title>
        <authorList>
            <person name="Teixeira Mde M."/>
            <person name="Rodrigues A.M."/>
            <person name="Tsui C.K."/>
            <person name="de Almeida L.G."/>
            <person name="Van Diepeningen A.D."/>
            <person name="van den Ende B.G."/>
            <person name="Fernandes G.F."/>
            <person name="Kano R."/>
            <person name="Hamelin R.C."/>
            <person name="Lopes-Bezerra L.M."/>
            <person name="Vasconcelos A.T."/>
            <person name="de Hoog S."/>
            <person name="de Camargo Z.P."/>
            <person name="Felipe M.S."/>
        </authorList>
    </citation>
    <scope>NUCLEOTIDE SEQUENCE [LARGE SCALE GENOMIC DNA]</scope>
    <source>
        <strain evidence="1 2">1099-18</strain>
    </source>
</reference>
<gene>
    <name evidence="1" type="ORF">SPSK_00641</name>
</gene>
<reference evidence="1 2" key="1">
    <citation type="journal article" date="2014" name="BMC Genomics">
        <title>Comparative genomics of the major fungal agents of human and animal Sporotrichosis: Sporothrix schenckii and Sporothrix brasiliensis.</title>
        <authorList>
            <person name="Teixeira M.M."/>
            <person name="de Almeida L.G."/>
            <person name="Kubitschek-Barreira P."/>
            <person name="Alves F.L."/>
            <person name="Kioshima E.S."/>
            <person name="Abadio A.K."/>
            <person name="Fernandes L."/>
            <person name="Derengowski L.S."/>
            <person name="Ferreira K.S."/>
            <person name="Souza R.C."/>
            <person name="Ruiz J.C."/>
            <person name="de Andrade N.C."/>
            <person name="Paes H.C."/>
            <person name="Nicola A.M."/>
            <person name="Albuquerque P."/>
            <person name="Gerber A.L."/>
            <person name="Martins V.P."/>
            <person name="Peconick L.D."/>
            <person name="Neto A.V."/>
            <person name="Chaucanez C.B."/>
            <person name="Silva P.A."/>
            <person name="Cunha O.L."/>
            <person name="de Oliveira F.F."/>
            <person name="dos Santos T.C."/>
            <person name="Barros A.L."/>
            <person name="Soares M.A."/>
            <person name="de Oliveira L.M."/>
            <person name="Marini M.M."/>
            <person name="Villalobos-Duno H."/>
            <person name="Cunha M.M."/>
            <person name="de Hoog S."/>
            <person name="da Silveira J.F."/>
            <person name="Henrissat B."/>
            <person name="Nino-Vega G.A."/>
            <person name="Cisalpino P.S."/>
            <person name="Mora-Montes H.M."/>
            <person name="Almeida S.R."/>
            <person name="Stajich J.E."/>
            <person name="Lopes-Bezerra L.M."/>
            <person name="Vasconcelos A.T."/>
            <person name="Felipe M.S."/>
        </authorList>
    </citation>
    <scope>NUCLEOTIDE SEQUENCE [LARGE SCALE GENOMIC DNA]</scope>
    <source>
        <strain evidence="1 2">1099-18</strain>
    </source>
</reference>
<evidence type="ECO:0000313" key="1">
    <source>
        <dbReference type="EMBL" id="KJR79959.1"/>
    </source>
</evidence>
<organism evidence="1 2">
    <name type="scientific">Sporothrix schenckii 1099-18</name>
    <dbReference type="NCBI Taxonomy" id="1397361"/>
    <lineage>
        <taxon>Eukaryota</taxon>
        <taxon>Fungi</taxon>
        <taxon>Dikarya</taxon>
        <taxon>Ascomycota</taxon>
        <taxon>Pezizomycotina</taxon>
        <taxon>Sordariomycetes</taxon>
        <taxon>Sordariomycetidae</taxon>
        <taxon>Ophiostomatales</taxon>
        <taxon>Ophiostomataceae</taxon>
        <taxon>Sporothrix</taxon>
    </lineage>
</organism>
<comment type="caution">
    <text evidence="1">The sequence shown here is derived from an EMBL/GenBank/DDBJ whole genome shotgun (WGS) entry which is preliminary data.</text>
</comment>
<name>A0A0F2LSY1_SPOSC</name>
<accession>A0A0F2LSY1</accession>
<dbReference type="VEuPathDB" id="FungiDB:SPSK_00641"/>